<dbReference type="InterPro" id="IPR001148">
    <property type="entry name" value="CA_dom"/>
</dbReference>
<dbReference type="EMBL" id="CAJOAY010005483">
    <property type="protein sequence ID" value="CAF4109137.1"/>
    <property type="molecule type" value="Genomic_DNA"/>
</dbReference>
<dbReference type="EMBL" id="CAJNON010001985">
    <property type="protein sequence ID" value="CAF1495257.1"/>
    <property type="molecule type" value="Genomic_DNA"/>
</dbReference>
<feature type="chain" id="PRO_5035607237" description="carbonic anhydrase" evidence="7">
    <location>
        <begin position="19"/>
        <end position="421"/>
    </location>
</feature>
<accession>A0A815SW67</accession>
<dbReference type="InterPro" id="IPR036398">
    <property type="entry name" value="CA_dom_sf"/>
</dbReference>
<evidence type="ECO:0000256" key="1">
    <source>
        <dbReference type="ARBA" id="ARBA00010718"/>
    </source>
</evidence>
<dbReference type="CDD" id="cd00326">
    <property type="entry name" value="alpha_CA"/>
    <property type="match status" value="1"/>
</dbReference>
<dbReference type="GO" id="GO:0008270">
    <property type="term" value="F:zinc ion binding"/>
    <property type="evidence" value="ECO:0007669"/>
    <property type="project" value="InterPro"/>
</dbReference>
<evidence type="ECO:0000259" key="8">
    <source>
        <dbReference type="PROSITE" id="PS51144"/>
    </source>
</evidence>
<dbReference type="Gene3D" id="3.10.200.10">
    <property type="entry name" value="Alpha carbonic anhydrase"/>
    <property type="match status" value="1"/>
</dbReference>
<keyword evidence="3" id="KW-0479">Metal-binding</keyword>
<dbReference type="Proteomes" id="UP000663881">
    <property type="component" value="Unassembled WGS sequence"/>
</dbReference>
<dbReference type="InterPro" id="IPR023561">
    <property type="entry name" value="Carbonic_anhydrase_a-class"/>
</dbReference>
<dbReference type="OrthoDB" id="429145at2759"/>
<sequence length="421" mass="49014">MLQFVLTILLIVPITIESAGQWSYDSIKTWGRGNRYCAGHSQSPIDLHYNVSTYDNRLKKIVLEEQRTWETPEFLNNGHTVQLDLKKRYVLKNLAPGSEEYSVEQLHFHWGHSADNTNGSEHLFEGQSYPLEMHIVTYSKWYANIRDAMTNTRALAVVGVFFELTEQPNPSFQPLIESLAKIQNEGYQAEVSDLFDLKELLGDKRMERYYRYDGSLTTPPCYESVLWTVLVDPLKISLDQLNAFRGLHDFKTKLMANTYRPVRPLGTRKLFRSFPTEDIQEDFNRRILYIGIIVYILVWFTIFRSTSWPTSPSNLDIFLSTTICGRLIQQPNLALTTNELTQLENQIERYFSFPKDCTLFTSQTIISSEELTYPLAFTILIYSNLDQFDFLLKTIYRKSNYYCIHVDLKAPAALYEAIKER</sequence>
<evidence type="ECO:0000256" key="6">
    <source>
        <dbReference type="ARBA" id="ARBA00048348"/>
    </source>
</evidence>
<dbReference type="SUPFAM" id="SSF51069">
    <property type="entry name" value="Carbonic anhydrase"/>
    <property type="match status" value="1"/>
</dbReference>
<protein>
    <recommendedName>
        <fullName evidence="2">carbonic anhydrase</fullName>
        <ecNumber evidence="2">4.2.1.1</ecNumber>
    </recommendedName>
</protein>
<keyword evidence="4" id="KW-0862">Zinc</keyword>
<evidence type="ECO:0000256" key="4">
    <source>
        <dbReference type="ARBA" id="ARBA00022833"/>
    </source>
</evidence>
<evidence type="ECO:0000256" key="7">
    <source>
        <dbReference type="SAM" id="SignalP"/>
    </source>
</evidence>
<evidence type="ECO:0000313" key="10">
    <source>
        <dbReference type="EMBL" id="CAF4109137.1"/>
    </source>
</evidence>
<evidence type="ECO:0000256" key="5">
    <source>
        <dbReference type="ARBA" id="ARBA00023239"/>
    </source>
</evidence>
<feature type="non-terminal residue" evidence="9">
    <location>
        <position position="1"/>
    </location>
</feature>
<dbReference type="GO" id="GO:0005886">
    <property type="term" value="C:plasma membrane"/>
    <property type="evidence" value="ECO:0007669"/>
    <property type="project" value="TreeGrafter"/>
</dbReference>
<feature type="signal peptide" evidence="7">
    <location>
        <begin position="1"/>
        <end position="18"/>
    </location>
</feature>
<feature type="domain" description="Alpha-carbonic anhydrase" evidence="8">
    <location>
        <begin position="20"/>
        <end position="274"/>
    </location>
</feature>
<evidence type="ECO:0000313" key="11">
    <source>
        <dbReference type="Proteomes" id="UP000663891"/>
    </source>
</evidence>
<keyword evidence="7" id="KW-0732">Signal</keyword>
<name>A0A815SW67_9BILA</name>
<gene>
    <name evidence="10" type="ORF">OKA104_LOCUS36104</name>
    <name evidence="9" type="ORF">VCS650_LOCUS41932</name>
</gene>
<dbReference type="Pfam" id="PF00194">
    <property type="entry name" value="Carb_anhydrase"/>
    <property type="match status" value="1"/>
</dbReference>
<dbReference type="PROSITE" id="PS51144">
    <property type="entry name" value="ALPHA_CA_2"/>
    <property type="match status" value="1"/>
</dbReference>
<evidence type="ECO:0000256" key="3">
    <source>
        <dbReference type="ARBA" id="ARBA00022723"/>
    </source>
</evidence>
<proteinExistence type="inferred from homology"/>
<dbReference type="SMART" id="SM01057">
    <property type="entry name" value="Carb_anhydrase"/>
    <property type="match status" value="1"/>
</dbReference>
<comment type="caution">
    <text evidence="9">The sequence shown here is derived from an EMBL/GenBank/DDBJ whole genome shotgun (WGS) entry which is preliminary data.</text>
</comment>
<evidence type="ECO:0000256" key="2">
    <source>
        <dbReference type="ARBA" id="ARBA00012925"/>
    </source>
</evidence>
<dbReference type="PANTHER" id="PTHR18952">
    <property type="entry name" value="CARBONIC ANHYDRASE"/>
    <property type="match status" value="1"/>
</dbReference>
<dbReference type="GO" id="GO:0004089">
    <property type="term" value="F:carbonate dehydratase activity"/>
    <property type="evidence" value="ECO:0007669"/>
    <property type="project" value="UniProtKB-EC"/>
</dbReference>
<comment type="similarity">
    <text evidence="1">Belongs to the alpha-carbonic anhydrase family.</text>
</comment>
<dbReference type="EC" id="4.2.1.1" evidence="2"/>
<dbReference type="AlphaFoldDB" id="A0A815SW67"/>
<comment type="catalytic activity">
    <reaction evidence="6">
        <text>hydrogencarbonate + H(+) = CO2 + H2O</text>
        <dbReference type="Rhea" id="RHEA:10748"/>
        <dbReference type="ChEBI" id="CHEBI:15377"/>
        <dbReference type="ChEBI" id="CHEBI:15378"/>
        <dbReference type="ChEBI" id="CHEBI:16526"/>
        <dbReference type="ChEBI" id="CHEBI:17544"/>
        <dbReference type="EC" id="4.2.1.1"/>
    </reaction>
</comment>
<dbReference type="PANTHER" id="PTHR18952:SF265">
    <property type="entry name" value="CARBONIC ANHYDRASE"/>
    <property type="match status" value="1"/>
</dbReference>
<reference evidence="9" key="1">
    <citation type="submission" date="2021-02" db="EMBL/GenBank/DDBJ databases">
        <authorList>
            <person name="Nowell W R."/>
        </authorList>
    </citation>
    <scope>NUCLEOTIDE SEQUENCE</scope>
</reference>
<evidence type="ECO:0000313" key="9">
    <source>
        <dbReference type="EMBL" id="CAF1495257.1"/>
    </source>
</evidence>
<dbReference type="Proteomes" id="UP000663891">
    <property type="component" value="Unassembled WGS sequence"/>
</dbReference>
<keyword evidence="5" id="KW-0456">Lyase</keyword>
<organism evidence="9 11">
    <name type="scientific">Adineta steineri</name>
    <dbReference type="NCBI Taxonomy" id="433720"/>
    <lineage>
        <taxon>Eukaryota</taxon>
        <taxon>Metazoa</taxon>
        <taxon>Spiralia</taxon>
        <taxon>Gnathifera</taxon>
        <taxon>Rotifera</taxon>
        <taxon>Eurotatoria</taxon>
        <taxon>Bdelloidea</taxon>
        <taxon>Adinetida</taxon>
        <taxon>Adinetidae</taxon>
        <taxon>Adineta</taxon>
    </lineage>
</organism>